<reference evidence="3" key="1">
    <citation type="journal article" date="2012" name="Nat. Genet.">
        <title>Lifestyle transitions in plant pathogenic Colletotrichum fungi deciphered by genome and transcriptome analyses.</title>
        <authorList>
            <person name="O'Connell R.J."/>
            <person name="Thon M.R."/>
            <person name="Hacquard S."/>
            <person name="Amyotte S.G."/>
            <person name="Kleemann J."/>
            <person name="Torres M.F."/>
            <person name="Damm U."/>
            <person name="Buiate E.A."/>
            <person name="Epstein L."/>
            <person name="Alkan N."/>
            <person name="Altmueller J."/>
            <person name="Alvarado-Balderrama L."/>
            <person name="Bauser C.A."/>
            <person name="Becker C."/>
            <person name="Birren B.W."/>
            <person name="Chen Z."/>
            <person name="Choi J."/>
            <person name="Crouch J.A."/>
            <person name="Duvick J.P."/>
            <person name="Farman M.A."/>
            <person name="Gan P."/>
            <person name="Heiman D."/>
            <person name="Henrissat B."/>
            <person name="Howard R.J."/>
            <person name="Kabbage M."/>
            <person name="Koch C."/>
            <person name="Kracher B."/>
            <person name="Kubo Y."/>
            <person name="Law A.D."/>
            <person name="Lebrun M.-H."/>
            <person name="Lee Y.-H."/>
            <person name="Miyara I."/>
            <person name="Moore N."/>
            <person name="Neumann U."/>
            <person name="Nordstroem K."/>
            <person name="Panaccione D.G."/>
            <person name="Panstruga R."/>
            <person name="Place M."/>
            <person name="Proctor R.H."/>
            <person name="Prusky D."/>
            <person name="Rech G."/>
            <person name="Reinhardt R."/>
            <person name="Rollins J.A."/>
            <person name="Rounsley S."/>
            <person name="Schardl C.L."/>
            <person name="Schwartz D.C."/>
            <person name="Shenoy N."/>
            <person name="Shirasu K."/>
            <person name="Sikhakolli U.R."/>
            <person name="Stueber K."/>
            <person name="Sukno S.A."/>
            <person name="Sweigard J.A."/>
            <person name="Takano Y."/>
            <person name="Takahara H."/>
            <person name="Trail F."/>
            <person name="van der Does H.C."/>
            <person name="Voll L.M."/>
            <person name="Will I."/>
            <person name="Young S."/>
            <person name="Zeng Q."/>
            <person name="Zhang J."/>
            <person name="Zhou S."/>
            <person name="Dickman M.B."/>
            <person name="Schulze-Lefert P."/>
            <person name="Ver Loren van Themaat E."/>
            <person name="Ma L.-J."/>
            <person name="Vaillancourt L.J."/>
        </authorList>
    </citation>
    <scope>NUCLEOTIDE SEQUENCE [LARGE SCALE GENOMIC DNA]</scope>
    <source>
        <strain evidence="3">M1.001 / M2 / FGSC 10212</strain>
    </source>
</reference>
<dbReference type="GeneID" id="24417291"/>
<feature type="chain" id="PRO_5003181009" description="Secreted protein" evidence="1">
    <location>
        <begin position="23"/>
        <end position="111"/>
    </location>
</feature>
<dbReference type="RefSeq" id="XP_008100800.1">
    <property type="nucleotide sequence ID" value="XM_008102609.1"/>
</dbReference>
<evidence type="ECO:0000313" key="2">
    <source>
        <dbReference type="EMBL" id="EFQ36780.1"/>
    </source>
</evidence>
<proteinExistence type="predicted"/>
<feature type="signal peptide" evidence="1">
    <location>
        <begin position="1"/>
        <end position="22"/>
    </location>
</feature>
<dbReference type="STRING" id="645133.E3R0Z2"/>
<gene>
    <name evidence="2" type="ORF">GLRG_11928</name>
</gene>
<evidence type="ECO:0000313" key="3">
    <source>
        <dbReference type="Proteomes" id="UP000008782"/>
    </source>
</evidence>
<evidence type="ECO:0008006" key="4">
    <source>
        <dbReference type="Google" id="ProtNLM"/>
    </source>
</evidence>
<keyword evidence="3" id="KW-1185">Reference proteome</keyword>
<dbReference type="HOGENOM" id="CLU_2158187_0_0_1"/>
<dbReference type="VEuPathDB" id="FungiDB:GLRG_11928"/>
<dbReference type="AlphaFoldDB" id="E3R0Z2"/>
<keyword evidence="1" id="KW-0732">Signal</keyword>
<organism evidence="3">
    <name type="scientific">Colletotrichum graminicola (strain M1.001 / M2 / FGSC 10212)</name>
    <name type="common">Maize anthracnose fungus</name>
    <name type="synonym">Glomerella graminicola</name>
    <dbReference type="NCBI Taxonomy" id="645133"/>
    <lineage>
        <taxon>Eukaryota</taxon>
        <taxon>Fungi</taxon>
        <taxon>Dikarya</taxon>
        <taxon>Ascomycota</taxon>
        <taxon>Pezizomycotina</taxon>
        <taxon>Sordariomycetes</taxon>
        <taxon>Hypocreomycetidae</taxon>
        <taxon>Glomerellales</taxon>
        <taxon>Glomerellaceae</taxon>
        <taxon>Colletotrichum</taxon>
        <taxon>Colletotrichum graminicola species complex</taxon>
    </lineage>
</organism>
<dbReference type="Proteomes" id="UP000008782">
    <property type="component" value="Unassembled WGS sequence"/>
</dbReference>
<sequence>MFANRPPVLGVAFSCLAFGVFGSPTPGRGSDSGSLQARAWLGGVDVNLACQIQNGDGWTSQKNDNGCDGWVCIMDGKTASVNMDVACVTQYYLNQAYAKCKGGVYDWACYL</sequence>
<evidence type="ECO:0000256" key="1">
    <source>
        <dbReference type="SAM" id="SignalP"/>
    </source>
</evidence>
<dbReference type="OrthoDB" id="5238639at2759"/>
<dbReference type="EMBL" id="GG697533">
    <property type="protein sequence ID" value="EFQ36780.1"/>
    <property type="molecule type" value="Genomic_DNA"/>
</dbReference>
<name>E3R0Z2_COLGM</name>
<accession>E3R0Z2</accession>
<protein>
    <recommendedName>
        <fullName evidence="4">Secreted protein</fullName>
    </recommendedName>
</protein>